<evidence type="ECO:0000313" key="2">
    <source>
        <dbReference type="EMBL" id="KAK6329577.1"/>
    </source>
</evidence>
<keyword evidence="3" id="KW-1185">Reference proteome</keyword>
<dbReference type="Proteomes" id="UP001356427">
    <property type="component" value="Unassembled WGS sequence"/>
</dbReference>
<accession>A0AAN8MKX4</accession>
<dbReference type="EMBL" id="JAGTTL010000001">
    <property type="protein sequence ID" value="KAK6329577.1"/>
    <property type="molecule type" value="Genomic_DNA"/>
</dbReference>
<gene>
    <name evidence="2" type="ORF">J4Q44_G00015550</name>
</gene>
<proteinExistence type="predicted"/>
<protein>
    <submittedName>
        <fullName evidence="2">Uncharacterized protein</fullName>
    </submittedName>
</protein>
<evidence type="ECO:0000313" key="3">
    <source>
        <dbReference type="Proteomes" id="UP001356427"/>
    </source>
</evidence>
<evidence type="ECO:0000256" key="1">
    <source>
        <dbReference type="SAM" id="MobiDB-lite"/>
    </source>
</evidence>
<comment type="caution">
    <text evidence="2">The sequence shown here is derived from an EMBL/GenBank/DDBJ whole genome shotgun (WGS) entry which is preliminary data.</text>
</comment>
<reference evidence="2 3" key="1">
    <citation type="submission" date="2021-04" db="EMBL/GenBank/DDBJ databases">
        <authorList>
            <person name="De Guttry C."/>
            <person name="Zahm M."/>
            <person name="Klopp C."/>
            <person name="Cabau C."/>
            <person name="Louis A."/>
            <person name="Berthelot C."/>
            <person name="Parey E."/>
            <person name="Roest Crollius H."/>
            <person name="Montfort J."/>
            <person name="Robinson-Rechavi M."/>
            <person name="Bucao C."/>
            <person name="Bouchez O."/>
            <person name="Gislard M."/>
            <person name="Lluch J."/>
            <person name="Milhes M."/>
            <person name="Lampietro C."/>
            <person name="Lopez Roques C."/>
            <person name="Donnadieu C."/>
            <person name="Braasch I."/>
            <person name="Desvignes T."/>
            <person name="Postlethwait J."/>
            <person name="Bobe J."/>
            <person name="Wedekind C."/>
            <person name="Guiguen Y."/>
        </authorList>
    </citation>
    <scope>NUCLEOTIDE SEQUENCE [LARGE SCALE GENOMIC DNA]</scope>
    <source>
        <strain evidence="2">Cs_M1</strain>
        <tissue evidence="2">Blood</tissue>
    </source>
</reference>
<name>A0AAN8MKX4_9TELE</name>
<feature type="region of interest" description="Disordered" evidence="1">
    <location>
        <begin position="215"/>
        <end position="254"/>
    </location>
</feature>
<sequence>MDMKVGHEGVKVDSAGAVGACLAGAESPGRGGRGVLLFPEICLMELQLLAAGSPDLEVLGHVFHSLLGVVRANPRNAALLYHQGGVKTILTAFQSILSQSDSSYEDCQTVLVELLVAMVSQRITAEELGLLIRLFLEKTPMKSKVTCPNDYSPVALTPVIMKRFERLVMAHIKTSMVFCPFFEAKLLQLLQVGWFVPVIGSRELEGMAAKGGVGFGDDQQNGGTGAKGVGMLRKGGKLSPGRREGDGGEAQGHLRTSPWHVAPLHLPLVGQNCWPHMASGFSASVWMKVAENEEGEVHTEKACAGLGVGHPVLGLVWAILCWAWCGPSCAGLACTGLGRRGKLLYWSPTWGPPRLGRG</sequence>
<organism evidence="2 3">
    <name type="scientific">Coregonus suidteri</name>
    <dbReference type="NCBI Taxonomy" id="861788"/>
    <lineage>
        <taxon>Eukaryota</taxon>
        <taxon>Metazoa</taxon>
        <taxon>Chordata</taxon>
        <taxon>Craniata</taxon>
        <taxon>Vertebrata</taxon>
        <taxon>Euteleostomi</taxon>
        <taxon>Actinopterygii</taxon>
        <taxon>Neopterygii</taxon>
        <taxon>Teleostei</taxon>
        <taxon>Protacanthopterygii</taxon>
        <taxon>Salmoniformes</taxon>
        <taxon>Salmonidae</taxon>
        <taxon>Coregoninae</taxon>
        <taxon>Coregonus</taxon>
    </lineage>
</organism>
<dbReference type="AlphaFoldDB" id="A0AAN8MKX4"/>